<evidence type="ECO:0000256" key="4">
    <source>
        <dbReference type="ARBA" id="ARBA00023110"/>
    </source>
</evidence>
<keyword evidence="5" id="KW-0413">Isomerase</keyword>
<dbReference type="PATRIC" id="fig|1619100.3.peg.64"/>
<comment type="caution">
    <text evidence="7">The sequence shown here is derived from an EMBL/GenBank/DDBJ whole genome shotgun (WGS) entry which is preliminary data.</text>
</comment>
<evidence type="ECO:0000256" key="6">
    <source>
        <dbReference type="SAM" id="Phobius"/>
    </source>
</evidence>
<protein>
    <recommendedName>
        <fullName evidence="2">peptidylprolyl isomerase</fullName>
        <ecNumber evidence="2">5.2.1.8</ecNumber>
    </recommendedName>
</protein>
<keyword evidence="4" id="KW-0697">Rotamase</keyword>
<dbReference type="InterPro" id="IPR027304">
    <property type="entry name" value="Trigger_fact/SurA_dom_sf"/>
</dbReference>
<sequence>MPRTKSKATTSKKVVKQKTVKATPAKEATPIQPKKVEIKFNKGKLLKGVLYVALFVLAFGLIDVFVQYLNNDYSVAVVNGDRVSKGTYYDRLSKAYGVQATSTLIDESLIEQEGENKNITVTQKEIDDRVKEIADQLGGQKVLEETLKSNNITQSDIERQIKLEIITGKILKPTIKYEQKDVEAFFDQYKEVLYEGQDVKYADKKAEVETSFVNQKVEEAKTAWLDGLRSKAKIQNNVTGKPTYGVFKTVSNIVSNLVKEAKNK</sequence>
<evidence type="ECO:0000256" key="5">
    <source>
        <dbReference type="ARBA" id="ARBA00023235"/>
    </source>
</evidence>
<dbReference type="SUPFAM" id="SSF109998">
    <property type="entry name" value="Triger factor/SurA peptide-binding domain-like"/>
    <property type="match status" value="1"/>
</dbReference>
<name>A0A0G0QWK3_9BACT</name>
<reference evidence="7 8" key="1">
    <citation type="journal article" date="2015" name="Nature">
        <title>rRNA introns, odd ribosomes, and small enigmatic genomes across a large radiation of phyla.</title>
        <authorList>
            <person name="Brown C.T."/>
            <person name="Hug L.A."/>
            <person name="Thomas B.C."/>
            <person name="Sharon I."/>
            <person name="Castelle C.J."/>
            <person name="Singh A."/>
            <person name="Wilkins M.J."/>
            <person name="Williams K.H."/>
            <person name="Banfield J.F."/>
        </authorList>
    </citation>
    <scope>NUCLEOTIDE SEQUENCE [LARGE SCALE GENOMIC DNA]</scope>
</reference>
<keyword evidence="6" id="KW-0812">Transmembrane</keyword>
<gene>
    <name evidence="7" type="ORF">UT34_C0001G0062</name>
</gene>
<evidence type="ECO:0000256" key="2">
    <source>
        <dbReference type="ARBA" id="ARBA00013194"/>
    </source>
</evidence>
<proteinExistence type="predicted"/>
<feature type="transmembrane region" description="Helical" evidence="6">
    <location>
        <begin position="49"/>
        <end position="69"/>
    </location>
</feature>
<comment type="catalytic activity">
    <reaction evidence="1">
        <text>[protein]-peptidylproline (omega=180) = [protein]-peptidylproline (omega=0)</text>
        <dbReference type="Rhea" id="RHEA:16237"/>
        <dbReference type="Rhea" id="RHEA-COMP:10747"/>
        <dbReference type="Rhea" id="RHEA-COMP:10748"/>
        <dbReference type="ChEBI" id="CHEBI:83833"/>
        <dbReference type="ChEBI" id="CHEBI:83834"/>
        <dbReference type="EC" id="5.2.1.8"/>
    </reaction>
</comment>
<dbReference type="InterPro" id="IPR050245">
    <property type="entry name" value="PrsA_foldase"/>
</dbReference>
<evidence type="ECO:0000256" key="1">
    <source>
        <dbReference type="ARBA" id="ARBA00000971"/>
    </source>
</evidence>
<dbReference type="EMBL" id="LBWK01000001">
    <property type="protein sequence ID" value="KKR06022.1"/>
    <property type="molecule type" value="Genomic_DNA"/>
</dbReference>
<keyword evidence="3" id="KW-0732">Signal</keyword>
<evidence type="ECO:0000313" key="8">
    <source>
        <dbReference type="Proteomes" id="UP000034799"/>
    </source>
</evidence>
<evidence type="ECO:0000313" key="7">
    <source>
        <dbReference type="EMBL" id="KKR06022.1"/>
    </source>
</evidence>
<dbReference type="GO" id="GO:0003755">
    <property type="term" value="F:peptidyl-prolyl cis-trans isomerase activity"/>
    <property type="evidence" value="ECO:0007669"/>
    <property type="project" value="UniProtKB-KW"/>
</dbReference>
<dbReference type="Pfam" id="PF13624">
    <property type="entry name" value="SurA_N_3"/>
    <property type="match status" value="1"/>
</dbReference>
<evidence type="ECO:0000256" key="3">
    <source>
        <dbReference type="ARBA" id="ARBA00022729"/>
    </source>
</evidence>
<accession>A0A0G0QWK3</accession>
<keyword evidence="6" id="KW-0472">Membrane</keyword>
<dbReference type="AlphaFoldDB" id="A0A0G0QWK3"/>
<dbReference type="PANTHER" id="PTHR47245:SF1">
    <property type="entry name" value="FOLDASE PROTEIN PRSA"/>
    <property type="match status" value="1"/>
</dbReference>
<dbReference type="EC" id="5.2.1.8" evidence="2"/>
<dbReference type="STRING" id="1619100.UT34_C0001G0062"/>
<keyword evidence="6" id="KW-1133">Transmembrane helix</keyword>
<dbReference type="Proteomes" id="UP000034799">
    <property type="component" value="Unassembled WGS sequence"/>
</dbReference>
<dbReference type="Gene3D" id="1.10.4030.10">
    <property type="entry name" value="Porin chaperone SurA, peptide-binding domain"/>
    <property type="match status" value="1"/>
</dbReference>
<organism evidence="7 8">
    <name type="scientific">candidate division WS6 bacterium GW2011_GWF2_39_15</name>
    <dbReference type="NCBI Taxonomy" id="1619100"/>
    <lineage>
        <taxon>Bacteria</taxon>
        <taxon>Candidatus Dojkabacteria</taxon>
    </lineage>
</organism>
<dbReference type="PANTHER" id="PTHR47245">
    <property type="entry name" value="PEPTIDYLPROLYL ISOMERASE"/>
    <property type="match status" value="1"/>
</dbReference>